<feature type="transmembrane region" description="Helical" evidence="6">
    <location>
        <begin position="330"/>
        <end position="352"/>
    </location>
</feature>
<dbReference type="PROSITE" id="PS50850">
    <property type="entry name" value="MFS"/>
    <property type="match status" value="1"/>
</dbReference>
<evidence type="ECO:0000259" key="7">
    <source>
        <dbReference type="PROSITE" id="PS50850"/>
    </source>
</evidence>
<feature type="transmembrane region" description="Helical" evidence="6">
    <location>
        <begin position="219"/>
        <end position="240"/>
    </location>
</feature>
<evidence type="ECO:0000256" key="6">
    <source>
        <dbReference type="SAM" id="Phobius"/>
    </source>
</evidence>
<dbReference type="Gene3D" id="1.20.1250.20">
    <property type="entry name" value="MFS general substrate transporter like domains"/>
    <property type="match status" value="2"/>
</dbReference>
<dbReference type="OrthoDB" id="2587356at2759"/>
<keyword evidence="9" id="KW-1185">Reference proteome</keyword>
<dbReference type="SUPFAM" id="SSF103473">
    <property type="entry name" value="MFS general substrate transporter"/>
    <property type="match status" value="1"/>
</dbReference>
<dbReference type="InterPro" id="IPR011701">
    <property type="entry name" value="MFS"/>
</dbReference>
<feature type="transmembrane region" description="Helical" evidence="6">
    <location>
        <begin position="454"/>
        <end position="478"/>
    </location>
</feature>
<protein>
    <recommendedName>
        <fullName evidence="7">Major facilitator superfamily (MFS) profile domain-containing protein</fullName>
    </recommendedName>
</protein>
<dbReference type="InterPro" id="IPR053791">
    <property type="entry name" value="MFS_Tri12-like"/>
</dbReference>
<dbReference type="RefSeq" id="XP_030999393.1">
    <property type="nucleotide sequence ID" value="XM_031134802.1"/>
</dbReference>
<organism evidence="8 9">
    <name type="scientific">Thyridium curvatum</name>
    <dbReference type="NCBI Taxonomy" id="1093900"/>
    <lineage>
        <taxon>Eukaryota</taxon>
        <taxon>Fungi</taxon>
        <taxon>Dikarya</taxon>
        <taxon>Ascomycota</taxon>
        <taxon>Pezizomycotina</taxon>
        <taxon>Sordariomycetes</taxon>
        <taxon>Sordariomycetidae</taxon>
        <taxon>Thyridiales</taxon>
        <taxon>Thyridiaceae</taxon>
        <taxon>Thyridium</taxon>
    </lineage>
</organism>
<feature type="transmembrane region" description="Helical" evidence="6">
    <location>
        <begin position="63"/>
        <end position="91"/>
    </location>
</feature>
<evidence type="ECO:0000313" key="8">
    <source>
        <dbReference type="EMBL" id="TPX17682.1"/>
    </source>
</evidence>
<proteinExistence type="predicted"/>
<dbReference type="InParanoid" id="A0A507B609"/>
<feature type="domain" description="Major facilitator superfamily (MFS) profile" evidence="7">
    <location>
        <begin position="62"/>
        <end position="572"/>
    </location>
</feature>
<feature type="transmembrane region" description="Helical" evidence="6">
    <location>
        <begin position="398"/>
        <end position="417"/>
    </location>
</feature>
<sequence>MASNDDKISASHAPSAQVPETQPATNQPHHHHHHHHHEELQVIPIDQEAIIDAEHIDLSWRSWLVVLITCFAITAQVFVVVAAGSVIAFIVRDLGDGAIAGWIIQGPLLMQSVLSPLVGRLSDVLDRKYMAAVPPLLAFVGAVISAKATSMSMLIGGGILIGTTLATISIVQAIPSEILPLKYRAVANGLAFIAGALGGLIGSLGAGALTNIDAGGWRYIFWMQAGFHGLTSLGIFLFYWPPKNREFPRMTVKEYIWACDPIGSVLFVASTTLMLLALNWAGGAYKWSDPHVAAPLGIGCGLLVLFALYEWKGRSDGLVAHVFFRKNANFALSVFAFTVEGWIFYSAVNSIVPQIILNLGFETNSWRISVRQLSYTVVTMVASIPITWYSTRFKDLRSPLVVTFVIFLVVSICYATIRPSWNTPQIVFAVLAGIGQSGPLTLLVACVQFTAPHAFLSTATGLAFSARAIGGAFGSAVLDAIIKGRLDSHYAPAVTQAALDAGLPAASVPALLKALAAGEFAGVDGATAAVWTAAGEASKWEYAHAYRLAWASIIPFVALAVVAVAFLKGVKELMTEKVEATVEHVPEVSDAKGA</sequence>
<feature type="transmembrane region" description="Helical" evidence="6">
    <location>
        <begin position="261"/>
        <end position="280"/>
    </location>
</feature>
<feature type="transmembrane region" description="Helical" evidence="6">
    <location>
        <begin position="129"/>
        <end position="148"/>
    </location>
</feature>
<comment type="subcellular location">
    <subcellularLocation>
        <location evidence="1">Membrane</location>
        <topology evidence="1">Multi-pass membrane protein</topology>
    </subcellularLocation>
</comment>
<dbReference type="InterPro" id="IPR020846">
    <property type="entry name" value="MFS_dom"/>
</dbReference>
<dbReference type="GO" id="GO:0005886">
    <property type="term" value="C:plasma membrane"/>
    <property type="evidence" value="ECO:0007669"/>
    <property type="project" value="TreeGrafter"/>
</dbReference>
<evidence type="ECO:0000256" key="3">
    <source>
        <dbReference type="ARBA" id="ARBA00022989"/>
    </source>
</evidence>
<keyword evidence="3 6" id="KW-1133">Transmembrane helix</keyword>
<dbReference type="GO" id="GO:0022857">
    <property type="term" value="F:transmembrane transporter activity"/>
    <property type="evidence" value="ECO:0007669"/>
    <property type="project" value="InterPro"/>
</dbReference>
<evidence type="ECO:0000256" key="1">
    <source>
        <dbReference type="ARBA" id="ARBA00004141"/>
    </source>
</evidence>
<dbReference type="EMBL" id="SKBQ01000130">
    <property type="protein sequence ID" value="TPX17682.1"/>
    <property type="molecule type" value="Genomic_DNA"/>
</dbReference>
<feature type="transmembrane region" description="Helical" evidence="6">
    <location>
        <begin position="372"/>
        <end position="391"/>
    </location>
</feature>
<feature type="transmembrane region" description="Helical" evidence="6">
    <location>
        <begin position="97"/>
        <end position="117"/>
    </location>
</feature>
<reference evidence="8 9" key="1">
    <citation type="submission" date="2019-06" db="EMBL/GenBank/DDBJ databases">
        <title>Draft genome sequence of the filamentous fungus Phialemoniopsis curvata isolated from diesel fuel.</title>
        <authorList>
            <person name="Varaljay V.A."/>
            <person name="Lyon W.J."/>
            <person name="Crouch A.L."/>
            <person name="Drake C.E."/>
            <person name="Hollomon J.M."/>
            <person name="Nadeau L.J."/>
            <person name="Nunn H.S."/>
            <person name="Stevenson B.S."/>
            <person name="Bojanowski C.L."/>
            <person name="Crookes-Goodson W.J."/>
        </authorList>
    </citation>
    <scope>NUCLEOTIDE SEQUENCE [LARGE SCALE GENOMIC DNA]</scope>
    <source>
        <strain evidence="8 9">D216</strain>
    </source>
</reference>
<gene>
    <name evidence="8" type="ORF">E0L32_012009</name>
</gene>
<dbReference type="PANTHER" id="PTHR23501">
    <property type="entry name" value="MAJOR FACILITATOR SUPERFAMILY"/>
    <property type="match status" value="1"/>
</dbReference>
<accession>A0A507B609</accession>
<feature type="region of interest" description="Disordered" evidence="5">
    <location>
        <begin position="1"/>
        <end position="38"/>
    </location>
</feature>
<evidence type="ECO:0000256" key="4">
    <source>
        <dbReference type="ARBA" id="ARBA00023136"/>
    </source>
</evidence>
<feature type="transmembrane region" description="Helical" evidence="6">
    <location>
        <begin position="292"/>
        <end position="309"/>
    </location>
</feature>
<evidence type="ECO:0000256" key="2">
    <source>
        <dbReference type="ARBA" id="ARBA00022692"/>
    </source>
</evidence>
<dbReference type="InterPro" id="IPR036259">
    <property type="entry name" value="MFS_trans_sf"/>
</dbReference>
<feature type="transmembrane region" description="Helical" evidence="6">
    <location>
        <begin position="548"/>
        <end position="567"/>
    </location>
</feature>
<feature type="transmembrane region" description="Helical" evidence="6">
    <location>
        <begin position="186"/>
        <end position="207"/>
    </location>
</feature>
<dbReference type="CDD" id="cd06179">
    <property type="entry name" value="MFS_TRI12_like"/>
    <property type="match status" value="1"/>
</dbReference>
<feature type="transmembrane region" description="Helical" evidence="6">
    <location>
        <begin position="154"/>
        <end position="174"/>
    </location>
</feature>
<evidence type="ECO:0000256" key="5">
    <source>
        <dbReference type="SAM" id="MobiDB-lite"/>
    </source>
</evidence>
<name>A0A507B609_9PEZI</name>
<dbReference type="Pfam" id="PF07690">
    <property type="entry name" value="MFS_1"/>
    <property type="match status" value="1"/>
</dbReference>
<evidence type="ECO:0000313" key="9">
    <source>
        <dbReference type="Proteomes" id="UP000319257"/>
    </source>
</evidence>
<keyword evidence="2 6" id="KW-0812">Transmembrane</keyword>
<feature type="transmembrane region" description="Helical" evidence="6">
    <location>
        <begin position="423"/>
        <end position="447"/>
    </location>
</feature>
<feature type="compositionally biased region" description="Polar residues" evidence="5">
    <location>
        <begin position="12"/>
        <end position="27"/>
    </location>
</feature>
<dbReference type="Proteomes" id="UP000319257">
    <property type="component" value="Unassembled WGS sequence"/>
</dbReference>
<dbReference type="GeneID" id="41979456"/>
<keyword evidence="4 6" id="KW-0472">Membrane</keyword>
<dbReference type="AlphaFoldDB" id="A0A507B609"/>
<dbReference type="PANTHER" id="PTHR23501:SF195">
    <property type="entry name" value="PEP5"/>
    <property type="match status" value="1"/>
</dbReference>
<comment type="caution">
    <text evidence="8">The sequence shown here is derived from an EMBL/GenBank/DDBJ whole genome shotgun (WGS) entry which is preliminary data.</text>
</comment>